<reference evidence="3 5" key="1">
    <citation type="journal article" date="2010" name="Stand. Genomic Sci.">
        <title>Complete genome sequence of Meiothermus ruber type strain (21).</title>
        <authorList>
            <person name="Tindall B.J."/>
            <person name="Sikorski J."/>
            <person name="Lucas S."/>
            <person name="Goltsman E."/>
            <person name="Copeland A."/>
            <person name="Glavina Del Rio T."/>
            <person name="Nolan M."/>
            <person name="Tice H."/>
            <person name="Cheng J.F."/>
            <person name="Han C."/>
            <person name="Pitluck S."/>
            <person name="Liolios K."/>
            <person name="Ivanova N."/>
            <person name="Mavromatis K."/>
            <person name="Ovchinnikova G."/>
            <person name="Pati A."/>
            <person name="Fahnrich R."/>
            <person name="Goodwin L."/>
            <person name="Chen A."/>
            <person name="Palaniappan K."/>
            <person name="Land M."/>
            <person name="Hauser L."/>
            <person name="Chang Y.J."/>
            <person name="Jeffries C.D."/>
            <person name="Rohde M."/>
            <person name="Goker M."/>
            <person name="Woyke T."/>
            <person name="Bristow J."/>
            <person name="Eisen J.A."/>
            <person name="Markowitz V."/>
            <person name="Hugenholtz P."/>
            <person name="Kyrpides N.C."/>
            <person name="Klenk H.P."/>
            <person name="Lapidus A."/>
        </authorList>
    </citation>
    <scope>NUCLEOTIDE SEQUENCE [LARGE SCALE GENOMIC DNA]</scope>
    <source>
        <strain evidence="5">ATCC 35948 / DSM 1279 / VKM B-1258 / 21</strain>
        <strain evidence="3">DSM 1279</strain>
    </source>
</reference>
<feature type="domain" description="DUF4342" evidence="2">
    <location>
        <begin position="2"/>
        <end position="52"/>
    </location>
</feature>
<keyword evidence="5" id="KW-1185">Reference proteome</keyword>
<dbReference type="Proteomes" id="UP000006655">
    <property type="component" value="Chromosome"/>
</dbReference>
<evidence type="ECO:0000313" key="5">
    <source>
        <dbReference type="Proteomes" id="UP000006655"/>
    </source>
</evidence>
<evidence type="ECO:0000259" key="2">
    <source>
        <dbReference type="Pfam" id="PF14242"/>
    </source>
</evidence>
<protein>
    <recommendedName>
        <fullName evidence="2">DUF4342 domain-containing protein</fullName>
    </recommendedName>
</protein>
<evidence type="ECO:0000313" key="3">
    <source>
        <dbReference type="EMBL" id="ADD28673.1"/>
    </source>
</evidence>
<dbReference type="EMBL" id="CP005385">
    <property type="protein sequence ID" value="AGK05882.1"/>
    <property type="molecule type" value="Genomic_DNA"/>
</dbReference>
<proteinExistence type="predicted"/>
<accession>D3PT90</accession>
<evidence type="ECO:0000313" key="6">
    <source>
        <dbReference type="Proteomes" id="UP000013026"/>
    </source>
</evidence>
<organism evidence="4 6">
    <name type="scientific">Meiothermus ruber (strain ATCC 35948 / DSM 1279 / VKM B-1258 / 21)</name>
    <name type="common">Thermus ruber</name>
    <dbReference type="NCBI Taxonomy" id="504728"/>
    <lineage>
        <taxon>Bacteria</taxon>
        <taxon>Thermotogati</taxon>
        <taxon>Deinococcota</taxon>
        <taxon>Deinococci</taxon>
        <taxon>Thermales</taxon>
        <taxon>Thermaceae</taxon>
        <taxon>Meiothermus</taxon>
    </lineage>
</organism>
<dbReference type="Proteomes" id="UP000013026">
    <property type="component" value="Chromosome"/>
</dbReference>
<dbReference type="KEGG" id="mrb:Mrub_1916"/>
<evidence type="ECO:0000256" key="1">
    <source>
        <dbReference type="SAM" id="Phobius"/>
    </source>
</evidence>
<reference evidence="4" key="2">
    <citation type="submission" date="2013-04" db="EMBL/GenBank/DDBJ databases">
        <title>Non-Hybrid, Finished Microbial Genome Assemblies from Long-Read SMRT Sequencing Data.</title>
        <authorList>
            <person name="Klammer A."/>
            <person name="Drake J."/>
            <person name="Heiner C."/>
            <person name="Clum A."/>
            <person name="Copeland A."/>
            <person name="Huddleston J."/>
            <person name="Eichler E."/>
            <person name="Turner S.W."/>
        </authorList>
    </citation>
    <scope>NUCLEOTIDE SEQUENCE</scope>
    <source>
        <strain evidence="4">DSM 1279</strain>
    </source>
</reference>
<reference evidence="4 6" key="3">
    <citation type="submission" date="2013-04" db="EMBL/GenBank/DDBJ databases">
        <authorList>
            <person name="Chin J."/>
            <person name="Alexander D.H."/>
            <person name="Marks P."/>
            <person name="Korlach J."/>
            <person name="Clum A."/>
            <person name="Copeland A."/>
        </authorList>
    </citation>
    <scope>NUCLEOTIDE SEQUENCE [LARGE SCALE GENOMIC DNA]</scope>
    <source>
        <strain evidence="6">ATCC 35948 / DSM 1279 / VKM B-1258 / 21</strain>
        <strain evidence="4">DSM 1279</strain>
    </source>
</reference>
<dbReference type="AlphaFoldDB" id="D3PT90"/>
<keyword evidence="1" id="KW-1133">Transmembrane helix</keyword>
<dbReference type="Pfam" id="PF14242">
    <property type="entry name" value="DUF4342"/>
    <property type="match status" value="1"/>
</dbReference>
<name>D3PT90_MEIRD</name>
<keyword evidence="1" id="KW-0472">Membrane</keyword>
<sequence length="62" mass="6486">MQGSELVSKIQELLRDATATRVTICKPNGEELLSLLLTVGVLVGGLLTLAAPRPDCPVQAQG</sequence>
<dbReference type="PATRIC" id="fig|504728.9.peg.2670"/>
<dbReference type="InterPro" id="IPR025642">
    <property type="entry name" value="DUF4342"/>
</dbReference>
<dbReference type="EMBL" id="CP001743">
    <property type="protein sequence ID" value="ADD28673.1"/>
    <property type="molecule type" value="Genomic_DNA"/>
</dbReference>
<dbReference type="KEGG" id="mre:K649_12980"/>
<evidence type="ECO:0000313" key="4">
    <source>
        <dbReference type="EMBL" id="AGK05882.1"/>
    </source>
</evidence>
<keyword evidence="1" id="KW-0812">Transmembrane</keyword>
<gene>
    <name evidence="3" type="ordered locus">Mrub_1916</name>
    <name evidence="4" type="ORF">K649_12980</name>
</gene>
<feature type="transmembrane region" description="Helical" evidence="1">
    <location>
        <begin position="32"/>
        <end position="51"/>
    </location>
</feature>